<gene>
    <name evidence="1" type="ORF">IWW38_002626</name>
</gene>
<evidence type="ECO:0000313" key="2">
    <source>
        <dbReference type="Proteomes" id="UP001139981"/>
    </source>
</evidence>
<name>A0ACC1M3Z5_9FUNG</name>
<comment type="caution">
    <text evidence="1">The sequence shown here is derived from an EMBL/GenBank/DDBJ whole genome shotgun (WGS) entry which is preliminary data.</text>
</comment>
<dbReference type="Proteomes" id="UP001139981">
    <property type="component" value="Unassembled WGS sequence"/>
</dbReference>
<proteinExistence type="predicted"/>
<keyword evidence="2" id="KW-1185">Reference proteome</keyword>
<accession>A0ACC1M3Z5</accession>
<organism evidence="1 2">
    <name type="scientific">Coemansia aciculifera</name>
    <dbReference type="NCBI Taxonomy" id="417176"/>
    <lineage>
        <taxon>Eukaryota</taxon>
        <taxon>Fungi</taxon>
        <taxon>Fungi incertae sedis</taxon>
        <taxon>Zoopagomycota</taxon>
        <taxon>Kickxellomycotina</taxon>
        <taxon>Kickxellomycetes</taxon>
        <taxon>Kickxellales</taxon>
        <taxon>Kickxellaceae</taxon>
        <taxon>Coemansia</taxon>
    </lineage>
</organism>
<dbReference type="EMBL" id="JANBVB010000433">
    <property type="protein sequence ID" value="KAJ2894272.1"/>
    <property type="molecule type" value="Genomic_DNA"/>
</dbReference>
<reference evidence="1" key="1">
    <citation type="submission" date="2022-07" db="EMBL/GenBank/DDBJ databases">
        <title>Phylogenomic reconstructions and comparative analyses of Kickxellomycotina fungi.</title>
        <authorList>
            <person name="Reynolds N.K."/>
            <person name="Stajich J.E."/>
            <person name="Barry K."/>
            <person name="Grigoriev I.V."/>
            <person name="Crous P."/>
            <person name="Smith M.E."/>
        </authorList>
    </citation>
    <scope>NUCLEOTIDE SEQUENCE</scope>
    <source>
        <strain evidence="1">CBS 190363</strain>
    </source>
</reference>
<evidence type="ECO:0000313" key="1">
    <source>
        <dbReference type="EMBL" id="KAJ2894272.1"/>
    </source>
</evidence>
<protein>
    <submittedName>
        <fullName evidence="1">Uncharacterized protein</fullName>
    </submittedName>
</protein>
<sequence length="706" mass="79387">MSNPPQAQLCECHQYPRAVADRHKELASSVETMERTPSFVELFFELGLDSEYWSYTNTVKPAFDDIVCNVPVADFSSKNELIKQLLSVVDWMRSQAGTDSTLLKHYSHMPYNIVNGQDFFKDSSLAKPDVLLTFNDHNPVSFSDVHICLKAETDSSPGVYRNHIGELADYAQQLWKCHPTRKVVFTLFLRGNELDLFAFTHNGYFKAPVGPVLFADDYDKDVQSREIKSALWHLWFLLTLPANRLRFLSYSYMLPEYLTINSSTIPATMEEADAGSDGSVLHLRERIPCYMRITGRCAYLFKASYEGKEVVLKMGWSRANRIPEGAIYRVLKEHAVSNIPEIFASGLLVEDFDGFHLEYLVMQDCGVSIVDHFQRKLQGLSSTSSIAAEVKLYVKHVVSTLTEALAVGALHRDISAGNITIKDGKAYVIDWGCAKLLCEPANAALYEDVAERWRFNWYEAIEREKDLDKYMGTPLYMSNRVLLEADTRGIYDDLESLFYVILDALSIRSQTAGQKDQPPGFAYYDKNMAYTRLMCTQLDDDYLRCFGVCVGKSMSLELKHMLNAMRRFLFFRDGVHIGVGVLTDVDFSRTFDGEAAAVFMGNDAACKLMWLTGGQAPQSPAPRASSIPSPFAPEIARIISATSPRPKPVPLSLPRCDPLNDGGNDDFGTHYDISFSARPDFSPSHNTVRAATPVQTGRKRKASHSK</sequence>